<reference evidence="3 4" key="1">
    <citation type="submission" date="2016-12" db="EMBL/GenBank/DDBJ databases">
        <title>Genomic comparison of strains in the 'Actinomyces naeslundii' group.</title>
        <authorList>
            <person name="Mughal S.R."/>
            <person name="Do T."/>
            <person name="Gilbert S.C."/>
            <person name="Witherden E.A."/>
            <person name="Didelot X."/>
            <person name="Beighton D."/>
        </authorList>
    </citation>
    <scope>NUCLEOTIDE SEQUENCE [LARGE SCALE GENOMIC DNA]</scope>
    <source>
        <strain evidence="3 4">NCTC 10301</strain>
    </source>
</reference>
<dbReference type="Pfam" id="PF10263">
    <property type="entry name" value="SprT-like"/>
    <property type="match status" value="1"/>
</dbReference>
<name>A0A854D7I2_ACTNA</name>
<dbReference type="GeneID" id="64255861"/>
<comment type="caution">
    <text evidence="3">The sequence shown here is derived from an EMBL/GenBank/DDBJ whole genome shotgun (WGS) entry which is preliminary data.</text>
</comment>
<evidence type="ECO:0000313" key="4">
    <source>
        <dbReference type="Proteomes" id="UP000187035"/>
    </source>
</evidence>
<dbReference type="Proteomes" id="UP000187035">
    <property type="component" value="Unassembled WGS sequence"/>
</dbReference>
<accession>A0A854D7I2</accession>
<gene>
    <name evidence="3" type="ORF">BKH33_12930</name>
</gene>
<evidence type="ECO:0000313" key="3">
    <source>
        <dbReference type="EMBL" id="OMG31914.1"/>
    </source>
</evidence>
<evidence type="ECO:0000259" key="2">
    <source>
        <dbReference type="Pfam" id="PF10263"/>
    </source>
</evidence>
<proteinExistence type="predicted"/>
<feature type="compositionally biased region" description="Polar residues" evidence="1">
    <location>
        <begin position="190"/>
        <end position="199"/>
    </location>
</feature>
<feature type="region of interest" description="Disordered" evidence="1">
    <location>
        <begin position="167"/>
        <end position="199"/>
    </location>
</feature>
<dbReference type="GO" id="GO:0006950">
    <property type="term" value="P:response to stress"/>
    <property type="evidence" value="ECO:0007669"/>
    <property type="project" value="UniProtKB-ARBA"/>
</dbReference>
<feature type="domain" description="SprT-like" evidence="2">
    <location>
        <begin position="24"/>
        <end position="93"/>
    </location>
</feature>
<dbReference type="AlphaFoldDB" id="A0A854D7I2"/>
<sequence length="199" mass="22356">MNLPDVLILARALMEEAGVGDWELGFDRARRRAGQTDHARRRLTLSRHLMLLYDEAQVRETILHEIAHARVGPQHGHDAVWAAEATRLGATGRRLVDAQAPRLRGRWVGRCPAGHEVDRMRRPGSPVSCSRCAARFSMEHLLSWSLDGDPVPHEEISERYSRLLRLARSQSQEEPAEHSGTVCSRPPTSPINKLSRSSL</sequence>
<organism evidence="3 4">
    <name type="scientific">Actinomyces naeslundii</name>
    <dbReference type="NCBI Taxonomy" id="1655"/>
    <lineage>
        <taxon>Bacteria</taxon>
        <taxon>Bacillati</taxon>
        <taxon>Actinomycetota</taxon>
        <taxon>Actinomycetes</taxon>
        <taxon>Actinomycetales</taxon>
        <taxon>Actinomycetaceae</taxon>
        <taxon>Actinomyces</taxon>
    </lineage>
</organism>
<evidence type="ECO:0000256" key="1">
    <source>
        <dbReference type="SAM" id="MobiDB-lite"/>
    </source>
</evidence>
<dbReference type="EMBL" id="MSRR01000034">
    <property type="protein sequence ID" value="OMG31914.1"/>
    <property type="molecule type" value="Genomic_DNA"/>
</dbReference>
<protein>
    <submittedName>
        <fullName evidence="3">SprT domain-containing protein</fullName>
    </submittedName>
</protein>
<dbReference type="InterPro" id="IPR006640">
    <property type="entry name" value="SprT-like_domain"/>
</dbReference>
<dbReference type="RefSeq" id="WP_003779380.1">
    <property type="nucleotide sequence ID" value="NZ_CAJPQD010000002.1"/>
</dbReference>